<dbReference type="FunFam" id="3.40.50.40:FF:000001">
    <property type="entry name" value="L-asparaginase 1"/>
    <property type="match status" value="1"/>
</dbReference>
<evidence type="ECO:0000256" key="1">
    <source>
        <dbReference type="ARBA" id="ARBA00012920"/>
    </source>
</evidence>
<dbReference type="FunFam" id="3.40.50.1170:FF:000003">
    <property type="entry name" value="60 kDa lysophospholipase"/>
    <property type="match status" value="1"/>
</dbReference>
<dbReference type="InterPro" id="IPR027474">
    <property type="entry name" value="L-asparaginase_N"/>
</dbReference>
<dbReference type="PROSITE" id="PS51732">
    <property type="entry name" value="ASN_GLN_ASE_3"/>
    <property type="match status" value="1"/>
</dbReference>
<feature type="repeat" description="ANK" evidence="7">
    <location>
        <begin position="484"/>
        <end position="516"/>
    </location>
</feature>
<evidence type="ECO:0000256" key="3">
    <source>
        <dbReference type="ARBA" id="ARBA00022801"/>
    </source>
</evidence>
<dbReference type="InterPro" id="IPR006034">
    <property type="entry name" value="Asparaginase/glutaminase-like"/>
</dbReference>
<dbReference type="SUPFAM" id="SSF48403">
    <property type="entry name" value="Ankyrin repeat"/>
    <property type="match status" value="1"/>
</dbReference>
<keyword evidence="2" id="KW-0677">Repeat</keyword>
<dbReference type="Pfam" id="PF12796">
    <property type="entry name" value="Ank_2"/>
    <property type="match status" value="2"/>
</dbReference>
<dbReference type="PIRSF" id="PIRSF500176">
    <property type="entry name" value="L_ASNase"/>
    <property type="match status" value="1"/>
</dbReference>
<evidence type="ECO:0000256" key="7">
    <source>
        <dbReference type="PROSITE-ProRule" id="PRU00023"/>
    </source>
</evidence>
<feature type="active site" evidence="8">
    <location>
        <position position="169"/>
    </location>
</feature>
<feature type="repeat" description="ANK" evidence="7">
    <location>
        <begin position="517"/>
        <end position="549"/>
    </location>
</feature>
<reference evidence="12" key="2">
    <citation type="submission" date="2022-10" db="EMBL/GenBank/DDBJ databases">
        <authorList>
            <consortium name="ENA_rothamsted_submissions"/>
            <consortium name="culmorum"/>
            <person name="King R."/>
        </authorList>
    </citation>
    <scope>NUCLEOTIDE SEQUENCE</scope>
</reference>
<dbReference type="Pfam" id="PF00710">
    <property type="entry name" value="Asparaginase"/>
    <property type="match status" value="1"/>
</dbReference>
<dbReference type="GO" id="GO:0009066">
    <property type="term" value="P:aspartate family amino acid metabolic process"/>
    <property type="evidence" value="ECO:0007669"/>
    <property type="project" value="UniProtKB-ARBA"/>
</dbReference>
<keyword evidence="13" id="KW-1185">Reference proteome</keyword>
<feature type="domain" description="Asparaginase/glutaminase C-terminal" evidence="11">
    <location>
        <begin position="290"/>
        <end position="406"/>
    </location>
</feature>
<dbReference type="InterPro" id="IPR041725">
    <property type="entry name" value="L-asparaginase_I"/>
</dbReference>
<feature type="repeat" description="ANK" evidence="7">
    <location>
        <begin position="584"/>
        <end position="616"/>
    </location>
</feature>
<evidence type="ECO:0000256" key="6">
    <source>
        <dbReference type="PIRSR" id="PIRSR001220-2"/>
    </source>
</evidence>
<dbReference type="SMART" id="SM00248">
    <property type="entry name" value="ANK"/>
    <property type="match status" value="4"/>
</dbReference>
<dbReference type="CDD" id="cd08963">
    <property type="entry name" value="L-asparaginase_I"/>
    <property type="match status" value="1"/>
</dbReference>
<accession>A0A9N9R4U0</accession>
<dbReference type="SUPFAM" id="SSF53774">
    <property type="entry name" value="Glutaminase/Asparaginase"/>
    <property type="match status" value="1"/>
</dbReference>
<dbReference type="InterPro" id="IPR006033">
    <property type="entry name" value="AsnA_fam"/>
</dbReference>
<dbReference type="Gene3D" id="1.25.40.20">
    <property type="entry name" value="Ankyrin repeat-containing domain"/>
    <property type="match status" value="2"/>
</dbReference>
<dbReference type="PIRSF" id="PIRSF001220">
    <property type="entry name" value="L-ASNase_gatD"/>
    <property type="match status" value="1"/>
</dbReference>
<evidence type="ECO:0000259" key="10">
    <source>
        <dbReference type="Pfam" id="PF00710"/>
    </source>
</evidence>
<evidence type="ECO:0000256" key="4">
    <source>
        <dbReference type="ARBA" id="ARBA00023043"/>
    </source>
</evidence>
<dbReference type="SFLD" id="SFLDS00057">
    <property type="entry name" value="Glutaminase/Asparaginase"/>
    <property type="match status" value="1"/>
</dbReference>
<dbReference type="PRINTS" id="PR00139">
    <property type="entry name" value="ASNGLNASE"/>
</dbReference>
<evidence type="ECO:0000256" key="9">
    <source>
        <dbReference type="SAM" id="MobiDB-lite"/>
    </source>
</evidence>
<dbReference type="InterPro" id="IPR036770">
    <property type="entry name" value="Ankyrin_rpt-contain_sf"/>
</dbReference>
<keyword evidence="3" id="KW-0378">Hydrolase</keyword>
<organism evidence="12 13">
    <name type="scientific">Diatraea saccharalis</name>
    <name type="common">sugarcane borer</name>
    <dbReference type="NCBI Taxonomy" id="40085"/>
    <lineage>
        <taxon>Eukaryota</taxon>
        <taxon>Metazoa</taxon>
        <taxon>Ecdysozoa</taxon>
        <taxon>Arthropoda</taxon>
        <taxon>Hexapoda</taxon>
        <taxon>Insecta</taxon>
        <taxon>Pterygota</taxon>
        <taxon>Neoptera</taxon>
        <taxon>Endopterygota</taxon>
        <taxon>Lepidoptera</taxon>
        <taxon>Glossata</taxon>
        <taxon>Ditrysia</taxon>
        <taxon>Pyraloidea</taxon>
        <taxon>Crambidae</taxon>
        <taxon>Crambinae</taxon>
        <taxon>Diatraea</taxon>
    </lineage>
</organism>
<feature type="binding site" evidence="6">
    <location>
        <begin position="169"/>
        <end position="170"/>
    </location>
    <ligand>
        <name>substrate</name>
    </ligand>
</feature>
<evidence type="ECO:0000256" key="5">
    <source>
        <dbReference type="ARBA" id="ARBA00061199"/>
    </source>
</evidence>
<sequence>MERANGIEPQTSETRRENDSKSNSKMVANVKKSRSFMELCISSSSTVKSLGRNERRVLVLYTGGTIGMVKNREGVLIPQKGAFENLIRGYPQLHDTAFWRQRLSESGFQTSYLVLPETKDLDLRVFYRIIEYENLLDSSNMTEKEWIQIAEDIMNHYDQYDGFVVLHGTDTLSYTASALSFMFENIGKCIVLTGSQIPIFEPRSDGADNFVSSLLIAGGLNIPEVTLFFGSKLFRGNRTRKISANNLFAFSSPNCVPLVEVGMDFEVNKKALFKPKVIEKCRLHAKMSKNVGLLRIFPSISSSVIKAFCQPPIEGVVLETYGAGNIPSNRQDIFDEISAAVQRGVIVVNITQCTTGSVVSPLYETGRLIAKCGVVSGFDMTPEAALTKLSYVLSKSELSYQQKVEMMGTNIRGELTSTASFAIEDSTLIDALASSLNIQSPKKLIQVTEKVFSALLLYAIERHDELSVKKMLDMGADVNAQNSEGKTPLHEAILSGNKSIVEYMLKNGANVHLKTKCGEPPLLTAVHQDDPSMIELLIKCGAHISTVEAKSIAEMLSLSARTGAVNKLHHLKLAGADLNTCDELKQTPLHKAVLSNHPETVRYLVEHMADRNFTDILGCTPLDYAKKLNYHNIAEILQE</sequence>
<dbReference type="InterPro" id="IPR037152">
    <property type="entry name" value="L-asparaginase_N_sf"/>
</dbReference>
<dbReference type="OrthoDB" id="542841at2759"/>
<dbReference type="Gene3D" id="3.40.50.40">
    <property type="match status" value="1"/>
</dbReference>
<evidence type="ECO:0000256" key="8">
    <source>
        <dbReference type="PROSITE-ProRule" id="PRU10100"/>
    </source>
</evidence>
<dbReference type="Proteomes" id="UP001153714">
    <property type="component" value="Chromosome 2"/>
</dbReference>
<dbReference type="PROSITE" id="PS50088">
    <property type="entry name" value="ANK_REPEAT"/>
    <property type="match status" value="3"/>
</dbReference>
<dbReference type="EMBL" id="OU893333">
    <property type="protein sequence ID" value="CAG9789451.1"/>
    <property type="molecule type" value="Genomic_DNA"/>
</dbReference>
<protein>
    <recommendedName>
        <fullName evidence="1">asparaginase</fullName>
        <ecNumber evidence="1">3.5.1.1</ecNumber>
    </recommendedName>
</protein>
<evidence type="ECO:0000313" key="12">
    <source>
        <dbReference type="EMBL" id="CAG9789451.1"/>
    </source>
</evidence>
<dbReference type="InterPro" id="IPR027473">
    <property type="entry name" value="L-asparaginase_C"/>
</dbReference>
<dbReference type="Gene3D" id="3.40.50.1170">
    <property type="entry name" value="L-asparaginase, N-terminal domain"/>
    <property type="match status" value="1"/>
</dbReference>
<name>A0A9N9R4U0_9NEOP</name>
<reference evidence="12" key="1">
    <citation type="submission" date="2021-12" db="EMBL/GenBank/DDBJ databases">
        <authorList>
            <person name="King R."/>
        </authorList>
    </citation>
    <scope>NUCLEOTIDE SEQUENCE</scope>
</reference>
<dbReference type="PROSITE" id="PS50297">
    <property type="entry name" value="ANK_REP_REGION"/>
    <property type="match status" value="2"/>
</dbReference>
<dbReference type="PROSITE" id="PS00917">
    <property type="entry name" value="ASN_GLN_ASE_2"/>
    <property type="match status" value="1"/>
</dbReference>
<feature type="binding site" evidence="6">
    <location>
        <position position="138"/>
    </location>
    <ligand>
        <name>substrate</name>
    </ligand>
</feature>
<feature type="compositionally biased region" description="Basic and acidic residues" evidence="9">
    <location>
        <begin position="13"/>
        <end position="22"/>
    </location>
</feature>
<comment type="similarity">
    <text evidence="5">In the N-terminal section; belongs to the asparaginase 1 family.</text>
</comment>
<dbReference type="Pfam" id="PF17763">
    <property type="entry name" value="Asparaginase_C"/>
    <property type="match status" value="1"/>
</dbReference>
<dbReference type="NCBIfam" id="TIGR00519">
    <property type="entry name" value="asnASE_I"/>
    <property type="match status" value="1"/>
</dbReference>
<feature type="domain" description="L-asparaginase N-terminal" evidence="10">
    <location>
        <begin position="56"/>
        <end position="270"/>
    </location>
</feature>
<dbReference type="InterPro" id="IPR036152">
    <property type="entry name" value="Asp/glu_Ase-like_sf"/>
</dbReference>
<gene>
    <name evidence="12" type="ORF">DIATSA_LOCUS7184</name>
</gene>
<keyword evidence="4 7" id="KW-0040">ANK repeat</keyword>
<proteinExistence type="inferred from homology"/>
<dbReference type="EC" id="3.5.1.1" evidence="1"/>
<evidence type="ECO:0000256" key="2">
    <source>
        <dbReference type="ARBA" id="ARBA00022737"/>
    </source>
</evidence>
<dbReference type="InterPro" id="IPR027475">
    <property type="entry name" value="Asparaginase/glutaminase_AS2"/>
</dbReference>
<dbReference type="SMART" id="SM00870">
    <property type="entry name" value="Asparaginase"/>
    <property type="match status" value="1"/>
</dbReference>
<feature type="region of interest" description="Disordered" evidence="9">
    <location>
        <begin position="1"/>
        <end position="27"/>
    </location>
</feature>
<dbReference type="AlphaFoldDB" id="A0A9N9R4U0"/>
<evidence type="ECO:0000259" key="11">
    <source>
        <dbReference type="Pfam" id="PF17763"/>
    </source>
</evidence>
<evidence type="ECO:0000313" key="13">
    <source>
        <dbReference type="Proteomes" id="UP001153714"/>
    </source>
</evidence>
<dbReference type="GO" id="GO:0004067">
    <property type="term" value="F:asparaginase activity"/>
    <property type="evidence" value="ECO:0007669"/>
    <property type="project" value="UniProtKB-UniRule"/>
</dbReference>
<dbReference type="InterPro" id="IPR002110">
    <property type="entry name" value="Ankyrin_rpt"/>
</dbReference>
<dbReference type="InterPro" id="IPR040919">
    <property type="entry name" value="Asparaginase_C"/>
</dbReference>
<dbReference type="PANTHER" id="PTHR11707">
    <property type="entry name" value="L-ASPARAGINASE"/>
    <property type="match status" value="1"/>
</dbReference>
<dbReference type="PANTHER" id="PTHR11707:SF28">
    <property type="entry name" value="60 KDA LYSOPHOSPHOLIPASE"/>
    <property type="match status" value="1"/>
</dbReference>